<feature type="transmembrane region" description="Helical" evidence="7">
    <location>
        <begin position="279"/>
        <end position="299"/>
    </location>
</feature>
<name>A0AAE3AQ16_9FIRM</name>
<keyword evidence="5 7" id="KW-1133">Transmembrane helix</keyword>
<evidence type="ECO:0000256" key="5">
    <source>
        <dbReference type="ARBA" id="ARBA00022989"/>
    </source>
</evidence>
<dbReference type="InterPro" id="IPR000620">
    <property type="entry name" value="EamA_dom"/>
</dbReference>
<evidence type="ECO:0000259" key="8">
    <source>
        <dbReference type="Pfam" id="PF00892"/>
    </source>
</evidence>
<evidence type="ECO:0000313" key="10">
    <source>
        <dbReference type="Proteomes" id="UP001198962"/>
    </source>
</evidence>
<feature type="transmembrane region" description="Helical" evidence="7">
    <location>
        <begin position="136"/>
        <end position="153"/>
    </location>
</feature>
<reference evidence="9" key="1">
    <citation type="submission" date="2021-10" db="EMBL/GenBank/DDBJ databases">
        <title>Anaerobic single-cell dispensing facilitates the cultivation of human gut bacteria.</title>
        <authorList>
            <person name="Afrizal A."/>
        </authorList>
    </citation>
    <scope>NUCLEOTIDE SEQUENCE</scope>
    <source>
        <strain evidence="9">CLA-AA-H274</strain>
    </source>
</reference>
<proteinExistence type="inferred from homology"/>
<evidence type="ECO:0000256" key="6">
    <source>
        <dbReference type="ARBA" id="ARBA00023136"/>
    </source>
</evidence>
<protein>
    <submittedName>
        <fullName evidence="9">DMT family transporter</fullName>
    </submittedName>
</protein>
<gene>
    <name evidence="9" type="ORF">LKD32_12640</name>
</gene>
<keyword evidence="6 7" id="KW-0472">Membrane</keyword>
<feature type="domain" description="EamA" evidence="8">
    <location>
        <begin position="13"/>
        <end position="152"/>
    </location>
</feature>
<evidence type="ECO:0000256" key="2">
    <source>
        <dbReference type="ARBA" id="ARBA00007362"/>
    </source>
</evidence>
<sequence>MEKDRKKSMVSSMLLMLTALIWGVAFVAQSEGLNYVGAFTLNGSRFLVGGMVLLPYLLLTKKNRNNESAQEREAQRTRLKTGVIGGICCGCFLCLASSLQQFGIAYTTVGKAGFITALYIVIVPLLGLFMHHKVGLNIWISVLIASAGMYLLCITEEFSIGRGDLLVFLCAVGFSFHILVIDHFSPKADGVVISCVQFFTAGLISVVLMFTFEQPSWKGILSAWLPILYAGVMSSGVGYTLQIIGQKNLDPTVASLIMSLESVFAMLAGWVILGQKMSARELLGCALVFGAIILAQIPVGKFKKAENI</sequence>
<feature type="domain" description="EamA" evidence="8">
    <location>
        <begin position="162"/>
        <end position="294"/>
    </location>
</feature>
<feature type="transmembrane region" description="Helical" evidence="7">
    <location>
        <begin position="40"/>
        <end position="59"/>
    </location>
</feature>
<evidence type="ECO:0000256" key="3">
    <source>
        <dbReference type="ARBA" id="ARBA00022475"/>
    </source>
</evidence>
<accession>A0AAE3AQ16</accession>
<feature type="transmembrane region" description="Helical" evidence="7">
    <location>
        <begin position="165"/>
        <end position="184"/>
    </location>
</feature>
<organism evidence="9 10">
    <name type="scientific">Brotaphodocola catenula</name>
    <dbReference type="NCBI Taxonomy" id="2885361"/>
    <lineage>
        <taxon>Bacteria</taxon>
        <taxon>Bacillati</taxon>
        <taxon>Bacillota</taxon>
        <taxon>Clostridia</taxon>
        <taxon>Lachnospirales</taxon>
        <taxon>Lachnospiraceae</taxon>
        <taxon>Brotaphodocola</taxon>
    </lineage>
</organism>
<dbReference type="InterPro" id="IPR037185">
    <property type="entry name" value="EmrE-like"/>
</dbReference>
<dbReference type="EMBL" id="JAJEPU010000047">
    <property type="protein sequence ID" value="MCC2165704.1"/>
    <property type="molecule type" value="Genomic_DNA"/>
</dbReference>
<keyword evidence="4 7" id="KW-0812">Transmembrane</keyword>
<feature type="transmembrane region" description="Helical" evidence="7">
    <location>
        <begin position="223"/>
        <end position="241"/>
    </location>
</feature>
<evidence type="ECO:0000256" key="4">
    <source>
        <dbReference type="ARBA" id="ARBA00022692"/>
    </source>
</evidence>
<dbReference type="Proteomes" id="UP001198962">
    <property type="component" value="Unassembled WGS sequence"/>
</dbReference>
<dbReference type="PANTHER" id="PTHR42920">
    <property type="entry name" value="OS03G0707200 PROTEIN-RELATED"/>
    <property type="match status" value="1"/>
</dbReference>
<comment type="caution">
    <text evidence="9">The sequence shown here is derived from an EMBL/GenBank/DDBJ whole genome shotgun (WGS) entry which is preliminary data.</text>
</comment>
<evidence type="ECO:0000256" key="7">
    <source>
        <dbReference type="SAM" id="Phobius"/>
    </source>
</evidence>
<keyword evidence="3" id="KW-1003">Cell membrane</keyword>
<dbReference type="AlphaFoldDB" id="A0AAE3AQ16"/>
<feature type="transmembrane region" description="Helical" evidence="7">
    <location>
        <begin position="79"/>
        <end position="98"/>
    </location>
</feature>
<dbReference type="SUPFAM" id="SSF103481">
    <property type="entry name" value="Multidrug resistance efflux transporter EmrE"/>
    <property type="match status" value="2"/>
</dbReference>
<dbReference type="GO" id="GO:0005886">
    <property type="term" value="C:plasma membrane"/>
    <property type="evidence" value="ECO:0007669"/>
    <property type="project" value="UniProtKB-SubCell"/>
</dbReference>
<evidence type="ECO:0000256" key="1">
    <source>
        <dbReference type="ARBA" id="ARBA00004651"/>
    </source>
</evidence>
<feature type="transmembrane region" description="Helical" evidence="7">
    <location>
        <begin position="191"/>
        <end position="211"/>
    </location>
</feature>
<comment type="similarity">
    <text evidence="2">Belongs to the EamA transporter family.</text>
</comment>
<feature type="transmembrane region" description="Helical" evidence="7">
    <location>
        <begin position="253"/>
        <end position="273"/>
    </location>
</feature>
<dbReference type="Gene3D" id="1.10.3730.20">
    <property type="match status" value="1"/>
</dbReference>
<dbReference type="Pfam" id="PF00892">
    <property type="entry name" value="EamA"/>
    <property type="match status" value="2"/>
</dbReference>
<feature type="transmembrane region" description="Helical" evidence="7">
    <location>
        <begin position="104"/>
        <end position="129"/>
    </location>
</feature>
<keyword evidence="10" id="KW-1185">Reference proteome</keyword>
<dbReference type="PANTHER" id="PTHR42920:SF5">
    <property type="entry name" value="EAMA DOMAIN-CONTAINING PROTEIN"/>
    <property type="match status" value="1"/>
</dbReference>
<comment type="subcellular location">
    <subcellularLocation>
        <location evidence="1">Cell membrane</location>
        <topology evidence="1">Multi-pass membrane protein</topology>
    </subcellularLocation>
</comment>
<evidence type="ECO:0000313" key="9">
    <source>
        <dbReference type="EMBL" id="MCC2165704.1"/>
    </source>
</evidence>
<dbReference type="RefSeq" id="WP_308451945.1">
    <property type="nucleotide sequence ID" value="NZ_JAJEPU010000047.1"/>
</dbReference>
<dbReference type="InterPro" id="IPR051258">
    <property type="entry name" value="Diverse_Substrate_Transporter"/>
</dbReference>